<reference evidence="2" key="1">
    <citation type="submission" date="2020-08" db="EMBL/GenBank/DDBJ databases">
        <title>Spodoptera exigua strain:BAW_Kor-Di-RS1 Genome sequencing and assembly.</title>
        <authorList>
            <person name="Kim J."/>
            <person name="Nam H.Y."/>
            <person name="Kwon M."/>
            <person name="Choi J.H."/>
            <person name="Cho S.R."/>
            <person name="Kim G.-H."/>
        </authorList>
    </citation>
    <scope>NUCLEOTIDE SEQUENCE</scope>
    <source>
        <strain evidence="2">BAW_Kor-Di-RS1</strain>
        <tissue evidence="2">Whole-body</tissue>
    </source>
</reference>
<proteinExistence type="predicted"/>
<feature type="chain" id="PRO_5032439688" evidence="1">
    <location>
        <begin position="25"/>
        <end position="628"/>
    </location>
</feature>
<dbReference type="Proteomes" id="UP000648187">
    <property type="component" value="Unassembled WGS sequence"/>
</dbReference>
<gene>
    <name evidence="2" type="ORF">HW555_003195</name>
</gene>
<accession>A0A835GMG9</accession>
<sequence>MAAVMNLFWIVAVSALLLINNAHAQYKVQPLPNGPQVIKATNTHPLINTLLSTYSTNMPIVEKLNTIATVIQKMPPKCTKMPTKTIYMIEALKNTALESLMQAANACKCHKKVDNVTRPSKRQLTVRNDRLPNIISAQVLRQDLASLDVLNNLQYVPLADLIRSKRQFNNPPVGLNKNGNLPIGFGNGMPFGHPAGYGLPKNIFNNGILNNGRALPFNLPFSNININPQNRLLPNVNGINHSPFTGNNIPASNVIENLSNLPNTPNVFANNNPVPNFLPNSNQVPSMLPSFEKELSDVLPAQINNGVPQNNLPFSTILPSNNLPNTNTLPDFNLLPKNLPNGNSLPKINVPNNDILPSNNLPINTLLPNIKNFRITGFQFADGVTNFKGIPQNNLAIENLNNNFNILSAPNILPSTVQRVPEERTNTNNYQTNTGITDRSANALPIYQPFNDGFLNTNLPISNVLPTMTTDCIHFAKGNGMATTNNVIANPMQVIDPFNSAFAVAKPLVMPVNSFAPSDVLNNVILIDPIEAYLKNVINSNILNENYQLINPQTAVNNLQCPLNRNMPVDQMYFVNQCQSDSVANNLNLAQEIVKNLKIEGLPNLPFLNGLPVAGITETVTVLNSPCK</sequence>
<comment type="caution">
    <text evidence="2">The sequence shown here is derived from an EMBL/GenBank/DDBJ whole genome shotgun (WGS) entry which is preliminary data.</text>
</comment>
<evidence type="ECO:0000313" key="2">
    <source>
        <dbReference type="EMBL" id="KAF9420648.1"/>
    </source>
</evidence>
<keyword evidence="1" id="KW-0732">Signal</keyword>
<organism evidence="2 3">
    <name type="scientific">Spodoptera exigua</name>
    <name type="common">Beet armyworm</name>
    <name type="synonym">Noctua fulgens</name>
    <dbReference type="NCBI Taxonomy" id="7107"/>
    <lineage>
        <taxon>Eukaryota</taxon>
        <taxon>Metazoa</taxon>
        <taxon>Ecdysozoa</taxon>
        <taxon>Arthropoda</taxon>
        <taxon>Hexapoda</taxon>
        <taxon>Insecta</taxon>
        <taxon>Pterygota</taxon>
        <taxon>Neoptera</taxon>
        <taxon>Endopterygota</taxon>
        <taxon>Lepidoptera</taxon>
        <taxon>Glossata</taxon>
        <taxon>Ditrysia</taxon>
        <taxon>Noctuoidea</taxon>
        <taxon>Noctuidae</taxon>
        <taxon>Amphipyrinae</taxon>
        <taxon>Spodoptera</taxon>
    </lineage>
</organism>
<name>A0A835GMG9_SPOEX</name>
<keyword evidence="3" id="KW-1185">Reference proteome</keyword>
<evidence type="ECO:0000313" key="3">
    <source>
        <dbReference type="Proteomes" id="UP000648187"/>
    </source>
</evidence>
<protein>
    <submittedName>
        <fullName evidence="2">Uncharacterized protein</fullName>
    </submittedName>
</protein>
<dbReference type="EMBL" id="JACKWZ010000030">
    <property type="protein sequence ID" value="KAF9420648.1"/>
    <property type="molecule type" value="Genomic_DNA"/>
</dbReference>
<feature type="signal peptide" evidence="1">
    <location>
        <begin position="1"/>
        <end position="24"/>
    </location>
</feature>
<dbReference type="AlphaFoldDB" id="A0A835GMG9"/>
<evidence type="ECO:0000256" key="1">
    <source>
        <dbReference type="SAM" id="SignalP"/>
    </source>
</evidence>